<keyword evidence="4" id="KW-0378">Hydrolase</keyword>
<evidence type="ECO:0000259" key="10">
    <source>
        <dbReference type="PROSITE" id="PS50056"/>
    </source>
</evidence>
<sequence>MSQFAAMDDGQLNPPDSKIPQLLSPNHDGAGQLANNKKEYITSGFESGTSRPPTPHGPGLPANFAEVVSGIYRSSFPLPDHFESIKKLNLKTIVTLVENEHSRQFKKFIKDNGITSYVMPIIANKDPKIFTSQNTVLEVLRILFNPDNHPVLVHCNKGKHRTGCIIACFRRAQGWSNTAAVAEYIKYSAPKTRVLDRKFIEAFDANRLCELVDRVGAQYWVPSNLSERKDLRSTPGCHLNGNPKEVGECDGASALVLPSDPQQIYGLATCKLPS</sequence>
<proteinExistence type="inferred from homology"/>
<keyword evidence="3" id="KW-0963">Cytoplasm</keyword>
<dbReference type="EC" id="3.6.1.52" evidence="2"/>
<dbReference type="FunCoup" id="A0A0E1RX18">
    <property type="interactions" value="124"/>
</dbReference>
<comment type="subcellular location">
    <subcellularLocation>
        <location evidence="1">Cytoplasm</location>
    </subcellularLocation>
</comment>
<dbReference type="GO" id="GO:0052840">
    <property type="term" value="F:inositol diphosphate tetrakisphosphate diphosphatase activity"/>
    <property type="evidence" value="ECO:0007669"/>
    <property type="project" value="TreeGrafter"/>
</dbReference>
<dbReference type="InterPro" id="IPR000387">
    <property type="entry name" value="Tyr_Pase_dom"/>
</dbReference>
<dbReference type="PROSITE" id="PS50056">
    <property type="entry name" value="TYR_PHOSPHATASE_2"/>
    <property type="match status" value="1"/>
</dbReference>
<dbReference type="GeneID" id="4562589"/>
<dbReference type="RefSeq" id="XP_001244696.2">
    <property type="nucleotide sequence ID" value="XM_001244695.2"/>
</dbReference>
<dbReference type="InterPro" id="IPR029021">
    <property type="entry name" value="Prot-tyrosine_phosphatase-like"/>
</dbReference>
<dbReference type="FunFam" id="3.90.190.10:FF:000035">
    <property type="entry name" value="Tyrosine phosphatase, putative"/>
    <property type="match status" value="1"/>
</dbReference>
<comment type="catalytic activity">
    <reaction evidence="6">
        <text>5-diphospho-1D-myo-inositol 1,2,3,4,6-pentakisphosphate + H2O = 1D-myo-inositol hexakisphosphate + phosphate + H(+)</text>
        <dbReference type="Rhea" id="RHEA:22384"/>
        <dbReference type="ChEBI" id="CHEBI:15377"/>
        <dbReference type="ChEBI" id="CHEBI:15378"/>
        <dbReference type="ChEBI" id="CHEBI:43474"/>
        <dbReference type="ChEBI" id="CHEBI:58130"/>
        <dbReference type="ChEBI" id="CHEBI:58628"/>
        <dbReference type="EC" id="3.6.1.52"/>
    </reaction>
    <physiologicalReaction direction="left-to-right" evidence="6">
        <dbReference type="Rhea" id="RHEA:22385"/>
    </physiologicalReaction>
</comment>
<evidence type="ECO:0000256" key="6">
    <source>
        <dbReference type="ARBA" id="ARBA00047342"/>
    </source>
</evidence>
<evidence type="ECO:0000259" key="9">
    <source>
        <dbReference type="PROSITE" id="PS50054"/>
    </source>
</evidence>
<accession>A0A0E1RX18</accession>
<dbReference type="OMA" id="IIANKDP"/>
<dbReference type="OrthoDB" id="6375174at2759"/>
<dbReference type="Gene3D" id="3.90.190.10">
    <property type="entry name" value="Protein tyrosine phosphatase superfamily"/>
    <property type="match status" value="1"/>
</dbReference>
<evidence type="ECO:0000256" key="7">
    <source>
        <dbReference type="ARBA" id="ARBA00047927"/>
    </source>
</evidence>
<dbReference type="KEGG" id="cim:CIMG_04137"/>
<evidence type="ECO:0000256" key="4">
    <source>
        <dbReference type="ARBA" id="ARBA00022801"/>
    </source>
</evidence>
<dbReference type="STRING" id="246410.A0A0E1RX18"/>
<evidence type="ECO:0000256" key="1">
    <source>
        <dbReference type="ARBA" id="ARBA00004496"/>
    </source>
</evidence>
<dbReference type="SUPFAM" id="SSF52799">
    <property type="entry name" value="(Phosphotyrosine protein) phosphatases II"/>
    <property type="match status" value="1"/>
</dbReference>
<dbReference type="InterPro" id="IPR016130">
    <property type="entry name" value="Tyr_Pase_AS"/>
</dbReference>
<name>A0A0E1RX18_COCIM</name>
<dbReference type="EMBL" id="GG704916">
    <property type="protein sequence ID" value="EAS33113.2"/>
    <property type="molecule type" value="Genomic_DNA"/>
</dbReference>
<keyword evidence="12" id="KW-1185">Reference proteome</keyword>
<gene>
    <name evidence="11" type="ORF">CIMG_04137</name>
</gene>
<dbReference type="GO" id="GO:0005737">
    <property type="term" value="C:cytoplasm"/>
    <property type="evidence" value="ECO:0007669"/>
    <property type="project" value="UniProtKB-SubCell"/>
</dbReference>
<dbReference type="InterPro" id="IPR020422">
    <property type="entry name" value="TYR_PHOSPHATASE_DUAL_dom"/>
</dbReference>
<feature type="region of interest" description="Disordered" evidence="8">
    <location>
        <begin position="1"/>
        <end position="60"/>
    </location>
</feature>
<protein>
    <recommendedName>
        <fullName evidence="2">diphosphoinositol-polyphosphate diphosphatase</fullName>
        <ecNumber evidence="2">3.6.1.52</ecNumber>
    </recommendedName>
</protein>
<evidence type="ECO:0000313" key="11">
    <source>
        <dbReference type="EMBL" id="EAS33113.2"/>
    </source>
</evidence>
<dbReference type="InParanoid" id="A0A0E1RX18"/>
<dbReference type="GO" id="GO:0016791">
    <property type="term" value="F:phosphatase activity"/>
    <property type="evidence" value="ECO:0007669"/>
    <property type="project" value="TreeGrafter"/>
</dbReference>
<comment type="similarity">
    <text evidence="5">Belongs to the protein-tyrosine phosphatase family. Atypical dual-specificity phosphatase Siw14-like subfamily.</text>
</comment>
<dbReference type="InterPro" id="IPR004861">
    <property type="entry name" value="Siw14-like"/>
</dbReference>
<evidence type="ECO:0000256" key="2">
    <source>
        <dbReference type="ARBA" id="ARBA00012527"/>
    </source>
</evidence>
<dbReference type="VEuPathDB" id="FungiDB:CIMG_04137"/>
<evidence type="ECO:0000256" key="5">
    <source>
        <dbReference type="ARBA" id="ARBA00044949"/>
    </source>
</evidence>
<feature type="domain" description="Tyrosine specific protein phosphatases" evidence="10">
    <location>
        <begin position="134"/>
        <end position="167"/>
    </location>
</feature>
<feature type="domain" description="Tyrosine-protein phosphatase" evidence="9">
    <location>
        <begin position="63"/>
        <end position="212"/>
    </location>
</feature>
<dbReference type="AlphaFoldDB" id="A0A0E1RX18"/>
<organism evidence="11 12">
    <name type="scientific">Coccidioides immitis (strain RS)</name>
    <name type="common">Valley fever fungus</name>
    <dbReference type="NCBI Taxonomy" id="246410"/>
    <lineage>
        <taxon>Eukaryota</taxon>
        <taxon>Fungi</taxon>
        <taxon>Dikarya</taxon>
        <taxon>Ascomycota</taxon>
        <taxon>Pezizomycotina</taxon>
        <taxon>Eurotiomycetes</taxon>
        <taxon>Eurotiomycetidae</taxon>
        <taxon>Onygenales</taxon>
        <taxon>Onygenaceae</taxon>
        <taxon>Coccidioides</taxon>
    </lineage>
</organism>
<reference evidence="12" key="1">
    <citation type="journal article" date="2009" name="Genome Res.">
        <title>Comparative genomic analyses of the human fungal pathogens Coccidioides and their relatives.</title>
        <authorList>
            <person name="Sharpton T.J."/>
            <person name="Stajich J.E."/>
            <person name="Rounsley S.D."/>
            <person name="Gardner M.J."/>
            <person name="Wortman J.R."/>
            <person name="Jordar V.S."/>
            <person name="Maiti R."/>
            <person name="Kodira C.D."/>
            <person name="Neafsey D.E."/>
            <person name="Zeng Q."/>
            <person name="Hung C.-Y."/>
            <person name="McMahan C."/>
            <person name="Muszewska A."/>
            <person name="Grynberg M."/>
            <person name="Mandel M.A."/>
            <person name="Kellner E.M."/>
            <person name="Barker B.M."/>
            <person name="Galgiani J.N."/>
            <person name="Orbach M.J."/>
            <person name="Kirkland T.N."/>
            <person name="Cole G.T."/>
            <person name="Henn M.R."/>
            <person name="Birren B.W."/>
            <person name="Taylor J.W."/>
        </authorList>
    </citation>
    <scope>NUCLEOTIDE SEQUENCE [LARGE SCALE GENOMIC DNA]</scope>
    <source>
        <strain evidence="12">RS</strain>
    </source>
</reference>
<dbReference type="PROSITE" id="PS00383">
    <property type="entry name" value="TYR_PHOSPHATASE_1"/>
    <property type="match status" value="1"/>
</dbReference>
<dbReference type="Pfam" id="PF03162">
    <property type="entry name" value="Y_phosphatase2"/>
    <property type="match status" value="1"/>
</dbReference>
<reference evidence="12" key="2">
    <citation type="journal article" date="2010" name="Genome Res.">
        <title>Population genomic sequencing of Coccidioides fungi reveals recent hybridization and transposon control.</title>
        <authorList>
            <person name="Neafsey D.E."/>
            <person name="Barker B.M."/>
            <person name="Sharpton T.J."/>
            <person name="Stajich J.E."/>
            <person name="Park D.J."/>
            <person name="Whiston E."/>
            <person name="Hung C.-Y."/>
            <person name="McMahan C."/>
            <person name="White J."/>
            <person name="Sykes S."/>
            <person name="Heiman D."/>
            <person name="Young S."/>
            <person name="Zeng Q."/>
            <person name="Abouelleil A."/>
            <person name="Aftuck L."/>
            <person name="Bessette D."/>
            <person name="Brown A."/>
            <person name="FitzGerald M."/>
            <person name="Lui A."/>
            <person name="Macdonald J.P."/>
            <person name="Priest M."/>
            <person name="Orbach M.J."/>
            <person name="Galgiani J.N."/>
            <person name="Kirkland T.N."/>
            <person name="Cole G.T."/>
            <person name="Birren B.W."/>
            <person name="Henn M.R."/>
            <person name="Taylor J.W."/>
            <person name="Rounsley S.D."/>
        </authorList>
    </citation>
    <scope>GENOME REANNOTATION</scope>
    <source>
        <strain evidence="12">RS</strain>
    </source>
</reference>
<dbReference type="PROSITE" id="PS50054">
    <property type="entry name" value="TYR_PHOSPHATASE_DUAL"/>
    <property type="match status" value="1"/>
</dbReference>
<comment type="catalytic activity">
    <reaction evidence="7">
        <text>1,5-bis(diphospho)-1D-myo-inositol 2,3,4,6-tetrakisphosphate + H2O = 1-diphospho-1D-myo-inositol 2,3,4,5,6-pentakisphosphate + phosphate + 2 H(+)</text>
        <dbReference type="Rhea" id="RHEA:79699"/>
        <dbReference type="ChEBI" id="CHEBI:15377"/>
        <dbReference type="ChEBI" id="CHEBI:15378"/>
        <dbReference type="ChEBI" id="CHEBI:43474"/>
        <dbReference type="ChEBI" id="CHEBI:74946"/>
        <dbReference type="ChEBI" id="CHEBI:77983"/>
        <dbReference type="EC" id="3.6.1.52"/>
    </reaction>
    <physiologicalReaction direction="left-to-right" evidence="7">
        <dbReference type="Rhea" id="RHEA:79700"/>
    </physiologicalReaction>
</comment>
<dbReference type="Proteomes" id="UP000001261">
    <property type="component" value="Unassembled WGS sequence"/>
</dbReference>
<evidence type="ECO:0000256" key="3">
    <source>
        <dbReference type="ARBA" id="ARBA00022490"/>
    </source>
</evidence>
<dbReference type="PANTHER" id="PTHR31126:SF48">
    <property type="entry name" value="INOSITOL PHOSPHATASE SIW14"/>
    <property type="match status" value="1"/>
</dbReference>
<evidence type="ECO:0000256" key="8">
    <source>
        <dbReference type="SAM" id="MobiDB-lite"/>
    </source>
</evidence>
<evidence type="ECO:0000313" key="12">
    <source>
        <dbReference type="Proteomes" id="UP000001261"/>
    </source>
</evidence>
<dbReference type="PANTHER" id="PTHR31126">
    <property type="entry name" value="TYROSINE-PROTEIN PHOSPHATASE"/>
    <property type="match status" value="1"/>
</dbReference>